<evidence type="ECO:0000256" key="3">
    <source>
        <dbReference type="ARBA" id="ARBA00023125"/>
    </source>
</evidence>
<dbReference type="SMART" id="SM00521">
    <property type="entry name" value="CBF"/>
    <property type="match status" value="1"/>
</dbReference>
<evidence type="ECO:0000256" key="4">
    <source>
        <dbReference type="ARBA" id="ARBA00023163"/>
    </source>
</evidence>
<evidence type="ECO:0000256" key="5">
    <source>
        <dbReference type="ARBA" id="ARBA00023242"/>
    </source>
</evidence>
<dbReference type="AlphaFoldDB" id="A0AAD6EZU4"/>
<evidence type="ECO:0000256" key="6">
    <source>
        <dbReference type="RuleBase" id="RU367155"/>
    </source>
</evidence>
<dbReference type="PRINTS" id="PR00616">
    <property type="entry name" value="CCAATSUBUNTB"/>
</dbReference>
<dbReference type="GO" id="GO:0003677">
    <property type="term" value="F:DNA binding"/>
    <property type="evidence" value="ECO:0007669"/>
    <property type="project" value="UniProtKB-KW"/>
</dbReference>
<feature type="region of interest" description="Disordered" evidence="7">
    <location>
        <begin position="172"/>
        <end position="230"/>
    </location>
</feature>
<comment type="similarity">
    <text evidence="6">Belongs to the NFYA/HAP2 subunit family.</text>
</comment>
<evidence type="ECO:0000256" key="1">
    <source>
        <dbReference type="ARBA" id="ARBA00004123"/>
    </source>
</evidence>
<dbReference type="PANTHER" id="PTHR12632">
    <property type="entry name" value="TRANSCRIPTION FACTOR NF-Y ALPHA-RELATED"/>
    <property type="match status" value="1"/>
</dbReference>
<feature type="compositionally biased region" description="Polar residues" evidence="7">
    <location>
        <begin position="181"/>
        <end position="192"/>
    </location>
</feature>
<keyword evidence="2 6" id="KW-0805">Transcription regulation</keyword>
<name>A0AAD6EZU4_9POAL</name>
<dbReference type="Gene3D" id="6.10.250.2430">
    <property type="match status" value="1"/>
</dbReference>
<dbReference type="GO" id="GO:0003700">
    <property type="term" value="F:DNA-binding transcription factor activity"/>
    <property type="evidence" value="ECO:0007669"/>
    <property type="project" value="UniProtKB-UniRule"/>
</dbReference>
<dbReference type="GO" id="GO:0005634">
    <property type="term" value="C:nucleus"/>
    <property type="evidence" value="ECO:0007669"/>
    <property type="project" value="UniProtKB-SubCell"/>
</dbReference>
<reference evidence="8 9" key="1">
    <citation type="journal article" date="2022" name="Cell">
        <title>Repeat-based holocentromeres influence genome architecture and karyotype evolution.</title>
        <authorList>
            <person name="Hofstatter P.G."/>
            <person name="Thangavel G."/>
            <person name="Lux T."/>
            <person name="Neumann P."/>
            <person name="Vondrak T."/>
            <person name="Novak P."/>
            <person name="Zhang M."/>
            <person name="Costa L."/>
            <person name="Castellani M."/>
            <person name="Scott A."/>
            <person name="Toegelov H."/>
            <person name="Fuchs J."/>
            <person name="Mata-Sucre Y."/>
            <person name="Dias Y."/>
            <person name="Vanzela A.L.L."/>
            <person name="Huettel B."/>
            <person name="Almeida C.C.S."/>
            <person name="Simkova H."/>
            <person name="Souza G."/>
            <person name="Pedrosa-Harand A."/>
            <person name="Macas J."/>
            <person name="Mayer K.F.X."/>
            <person name="Houben A."/>
            <person name="Marques A."/>
        </authorList>
    </citation>
    <scope>NUCLEOTIDE SEQUENCE [LARGE SCALE GENOMIC DNA]</scope>
    <source>
        <strain evidence="8">RhyTen1mFocal</strain>
    </source>
</reference>
<evidence type="ECO:0000313" key="9">
    <source>
        <dbReference type="Proteomes" id="UP001210211"/>
    </source>
</evidence>
<keyword evidence="4 6" id="KW-0804">Transcription</keyword>
<comment type="subcellular location">
    <subcellularLocation>
        <location evidence="1 6">Nucleus</location>
    </subcellularLocation>
</comment>
<keyword evidence="3 6" id="KW-0238">DNA-binding</keyword>
<accession>A0AAD6EZU4</accession>
<dbReference type="Pfam" id="PF02045">
    <property type="entry name" value="CBFB_NFYA"/>
    <property type="match status" value="1"/>
</dbReference>
<protein>
    <recommendedName>
        <fullName evidence="6">Nuclear transcription factor Y subunit</fullName>
    </recommendedName>
</protein>
<comment type="function">
    <text evidence="6">Component of the sequence-specific heterotrimeric transcription factor (NF-Y) which specifically recognizes a 5'-CCAAT-3' box motif found in the promoters of its target genes.</text>
</comment>
<evidence type="ECO:0000313" key="8">
    <source>
        <dbReference type="EMBL" id="KAJ3707229.1"/>
    </source>
</evidence>
<dbReference type="Proteomes" id="UP001210211">
    <property type="component" value="Unassembled WGS sequence"/>
</dbReference>
<keyword evidence="9" id="KW-1185">Reference proteome</keyword>
<dbReference type="PROSITE" id="PS51152">
    <property type="entry name" value="NFYA_HAP2_2"/>
    <property type="match status" value="1"/>
</dbReference>
<dbReference type="InterPro" id="IPR001289">
    <property type="entry name" value="NFYA"/>
</dbReference>
<keyword evidence="5 6" id="KW-0539">Nucleus</keyword>
<comment type="caution">
    <text evidence="8">The sequence shown here is derived from an EMBL/GenBank/DDBJ whole genome shotgun (WGS) entry which is preliminary data.</text>
</comment>
<feature type="compositionally biased region" description="Low complexity" evidence="7">
    <location>
        <begin position="207"/>
        <end position="221"/>
    </location>
</feature>
<dbReference type="EMBL" id="JAMRDG010000001">
    <property type="protein sequence ID" value="KAJ3707229.1"/>
    <property type="molecule type" value="Genomic_DNA"/>
</dbReference>
<organism evidence="8 9">
    <name type="scientific">Rhynchospora tenuis</name>
    <dbReference type="NCBI Taxonomy" id="198213"/>
    <lineage>
        <taxon>Eukaryota</taxon>
        <taxon>Viridiplantae</taxon>
        <taxon>Streptophyta</taxon>
        <taxon>Embryophyta</taxon>
        <taxon>Tracheophyta</taxon>
        <taxon>Spermatophyta</taxon>
        <taxon>Magnoliopsida</taxon>
        <taxon>Liliopsida</taxon>
        <taxon>Poales</taxon>
        <taxon>Cyperaceae</taxon>
        <taxon>Cyperoideae</taxon>
        <taxon>Rhynchosporeae</taxon>
        <taxon>Rhynchospora</taxon>
    </lineage>
</organism>
<evidence type="ECO:0000256" key="7">
    <source>
        <dbReference type="SAM" id="MobiDB-lite"/>
    </source>
</evidence>
<gene>
    <name evidence="8" type="ORF">LUZ61_010934</name>
</gene>
<sequence>MAWWNIGSEHRLNGLLYREKTNNGDDQNQFLLQFGNSYNGIEERRKQFSGNSDKHTRLEFTQAPVISQQKPVSGDGCFQLALNQTSVYSDYLSSDQGCNLYSLNSAKSMDVQSQYKIISTVNGPIFVNAKQFHAILRRRQARAKDLRENRVRKVRKPYLHESRHLHAMRRVRGSGGRFVNTKASNNEKSTNFNDKKAKNLPLTFAPTTTSRSSETQQSDSSNPASGGGGAVRVAGLEVTSTYMQQNFSQLNMLDQLRTPFFHQMQVYMNGEEQVGKSCCDHFRINGCCDHLLMKV</sequence>
<proteinExistence type="inferred from homology"/>
<evidence type="ECO:0000256" key="2">
    <source>
        <dbReference type="ARBA" id="ARBA00023015"/>
    </source>
</evidence>
<comment type="subunit">
    <text evidence="6">Heterotrimer.</text>
</comment>